<dbReference type="Pfam" id="PF00383">
    <property type="entry name" value="dCMP_cyt_deam_1"/>
    <property type="match status" value="1"/>
</dbReference>
<dbReference type="PANTHER" id="PTHR11079:SF162">
    <property type="entry name" value="RIBOFLAVIN BIOSYNTHESIS PROTEIN PYRD, CHLOROPLASTIC"/>
    <property type="match status" value="1"/>
</dbReference>
<dbReference type="PROSITE" id="PS00903">
    <property type="entry name" value="CYT_DCMP_DEAMINASES_1"/>
    <property type="match status" value="1"/>
</dbReference>
<dbReference type="PANTHER" id="PTHR11079">
    <property type="entry name" value="CYTOSINE DEAMINASE FAMILY MEMBER"/>
    <property type="match status" value="1"/>
</dbReference>
<keyword evidence="2" id="KW-0862">Zinc</keyword>
<evidence type="ECO:0000313" key="5">
    <source>
        <dbReference type="Proteomes" id="UP000244496"/>
    </source>
</evidence>
<dbReference type="Proteomes" id="UP000244496">
    <property type="component" value="Chromosome"/>
</dbReference>
<dbReference type="GO" id="GO:0008270">
    <property type="term" value="F:zinc ion binding"/>
    <property type="evidence" value="ECO:0007669"/>
    <property type="project" value="InterPro"/>
</dbReference>
<sequence length="155" mass="16286">MTDITPAERHALSDAIDRALAAQQTHGKTGIAATILQGSRTLATGENEVHLQNDPTRHAEMVAIARAGHALGTPDLSGCTLISSLQPCEMCLAALRFAGITRVIFAATKARVAAKYFIFPGLDLAAFHAASPTAFETFGGIDADRVLPLYRDGAA</sequence>
<dbReference type="InterPro" id="IPR016193">
    <property type="entry name" value="Cytidine_deaminase-like"/>
</dbReference>
<feature type="domain" description="CMP/dCMP-type deaminase" evidence="3">
    <location>
        <begin position="6"/>
        <end position="119"/>
    </location>
</feature>
<accession>A0A2S0UMG9</accession>
<dbReference type="EMBL" id="CP028918">
    <property type="protein sequence ID" value="AWB48996.1"/>
    <property type="molecule type" value="Genomic_DNA"/>
</dbReference>
<reference evidence="4 5" key="1">
    <citation type="submission" date="2018-04" db="EMBL/GenBank/DDBJ databases">
        <title>Genome sequencing of Gemmobacter.</title>
        <authorList>
            <person name="Yi H."/>
            <person name="Baek M.-G."/>
        </authorList>
    </citation>
    <scope>NUCLEOTIDE SEQUENCE [LARGE SCALE GENOMIC DNA]</scope>
    <source>
        <strain evidence="4 5">HYN0069</strain>
    </source>
</reference>
<evidence type="ECO:0000313" key="4">
    <source>
        <dbReference type="EMBL" id="AWB48996.1"/>
    </source>
</evidence>
<dbReference type="OrthoDB" id="7768233at2"/>
<gene>
    <name evidence="4" type="ORF">HYN69_11225</name>
</gene>
<name>A0A2S0UMG9_9RHOB</name>
<organism evidence="4 5">
    <name type="scientific">Paragemmobacter aquarius</name>
    <dbReference type="NCBI Taxonomy" id="2169400"/>
    <lineage>
        <taxon>Bacteria</taxon>
        <taxon>Pseudomonadati</taxon>
        <taxon>Pseudomonadota</taxon>
        <taxon>Alphaproteobacteria</taxon>
        <taxon>Rhodobacterales</taxon>
        <taxon>Paracoccaceae</taxon>
        <taxon>Paragemmobacter</taxon>
    </lineage>
</organism>
<keyword evidence="1" id="KW-0479">Metal-binding</keyword>
<dbReference type="GO" id="GO:0016787">
    <property type="term" value="F:hydrolase activity"/>
    <property type="evidence" value="ECO:0007669"/>
    <property type="project" value="InterPro"/>
</dbReference>
<evidence type="ECO:0000256" key="1">
    <source>
        <dbReference type="ARBA" id="ARBA00022723"/>
    </source>
</evidence>
<protein>
    <submittedName>
        <fullName evidence="4">Deaminase</fullName>
    </submittedName>
</protein>
<dbReference type="InterPro" id="IPR002125">
    <property type="entry name" value="CMP_dCMP_dom"/>
</dbReference>
<dbReference type="InterPro" id="IPR016192">
    <property type="entry name" value="APOBEC/CMP_deaminase_Zn-bd"/>
</dbReference>
<keyword evidence="5" id="KW-1185">Reference proteome</keyword>
<dbReference type="KEGG" id="geh:HYN69_11225"/>
<proteinExistence type="predicted"/>
<dbReference type="RefSeq" id="WP_108435814.1">
    <property type="nucleotide sequence ID" value="NZ_CP028918.1"/>
</dbReference>
<dbReference type="PROSITE" id="PS51747">
    <property type="entry name" value="CYT_DCMP_DEAMINASES_2"/>
    <property type="match status" value="1"/>
</dbReference>
<dbReference type="Gene3D" id="3.40.140.10">
    <property type="entry name" value="Cytidine Deaminase, domain 2"/>
    <property type="match status" value="1"/>
</dbReference>
<dbReference type="AlphaFoldDB" id="A0A2S0UMG9"/>
<dbReference type="SUPFAM" id="SSF53927">
    <property type="entry name" value="Cytidine deaminase-like"/>
    <property type="match status" value="1"/>
</dbReference>
<dbReference type="CDD" id="cd01285">
    <property type="entry name" value="nucleoside_deaminase"/>
    <property type="match status" value="1"/>
</dbReference>
<evidence type="ECO:0000259" key="3">
    <source>
        <dbReference type="PROSITE" id="PS51747"/>
    </source>
</evidence>
<evidence type="ECO:0000256" key="2">
    <source>
        <dbReference type="ARBA" id="ARBA00022833"/>
    </source>
</evidence>